<reference evidence="2" key="1">
    <citation type="journal article" date="2019" name="Int. J. Syst. Evol. Microbiol.">
        <title>The Global Catalogue of Microorganisms (GCM) 10K type strain sequencing project: providing services to taxonomists for standard genome sequencing and annotation.</title>
        <authorList>
            <consortium name="The Broad Institute Genomics Platform"/>
            <consortium name="The Broad Institute Genome Sequencing Center for Infectious Disease"/>
            <person name="Wu L."/>
            <person name="Ma J."/>
        </authorList>
    </citation>
    <scope>NUCLEOTIDE SEQUENCE [LARGE SCALE GENOMIC DNA]</scope>
    <source>
        <strain evidence="2">CCUG 55590</strain>
    </source>
</reference>
<evidence type="ECO:0000313" key="2">
    <source>
        <dbReference type="Proteomes" id="UP001596439"/>
    </source>
</evidence>
<name>A0ABW2PKQ1_9BACL</name>
<dbReference type="EMBL" id="JBHTCE010000001">
    <property type="protein sequence ID" value="MFC7389742.1"/>
    <property type="molecule type" value="Genomic_DNA"/>
</dbReference>
<dbReference type="RefSeq" id="WP_214787928.1">
    <property type="nucleotide sequence ID" value="NZ_JANIEL010000139.1"/>
</dbReference>
<comment type="caution">
    <text evidence="1">The sequence shown here is derived from an EMBL/GenBank/DDBJ whole genome shotgun (WGS) entry which is preliminary data.</text>
</comment>
<protein>
    <submittedName>
        <fullName evidence="1">Uncharacterized protein</fullName>
    </submittedName>
</protein>
<sequence>MDAKESELVHRIHNKFIENSFDELDVYSFFILIREKSRSNKFIREMGDFIAHREKSKGDIKDYLERNENILINLGKAAGTMKIDDVFSFKQIRNGINNFFTTNGLTKLSNETINCIILCMISILQEVKLFDPTTKREIGKLIFALSSKNIFLNGEIKIPKDDTFIRAQFPVLSCKNVFHPLESIDRWDTPRDLNGGIIKIVNKSNKHIIKLCD</sequence>
<accession>A0ABW2PKQ1</accession>
<proteinExistence type="predicted"/>
<keyword evidence="2" id="KW-1185">Reference proteome</keyword>
<organism evidence="1 2">
    <name type="scientific">Exiguobacterium aestuarii</name>
    <dbReference type="NCBI Taxonomy" id="273527"/>
    <lineage>
        <taxon>Bacteria</taxon>
        <taxon>Bacillati</taxon>
        <taxon>Bacillota</taxon>
        <taxon>Bacilli</taxon>
        <taxon>Bacillales</taxon>
        <taxon>Bacillales Family XII. Incertae Sedis</taxon>
        <taxon>Exiguobacterium</taxon>
    </lineage>
</organism>
<evidence type="ECO:0000313" key="1">
    <source>
        <dbReference type="EMBL" id="MFC7389742.1"/>
    </source>
</evidence>
<gene>
    <name evidence="1" type="ORF">ACFQO8_06260</name>
</gene>
<dbReference type="Proteomes" id="UP001596439">
    <property type="component" value="Unassembled WGS sequence"/>
</dbReference>